<dbReference type="InterPro" id="IPR001539">
    <property type="entry name" value="Peptidase_U32"/>
</dbReference>
<protein>
    <recommendedName>
        <fullName evidence="1">Peptidase U32 collagenase domain-containing protein</fullName>
    </recommendedName>
</protein>
<dbReference type="Proteomes" id="UP000501926">
    <property type="component" value="Chromosome"/>
</dbReference>
<evidence type="ECO:0000313" key="3">
    <source>
        <dbReference type="Proteomes" id="UP000501926"/>
    </source>
</evidence>
<name>A0A6G7GM28_KUEST</name>
<dbReference type="PANTHER" id="PTHR30217">
    <property type="entry name" value="PEPTIDASE U32 FAMILY"/>
    <property type="match status" value="1"/>
</dbReference>
<evidence type="ECO:0000259" key="1">
    <source>
        <dbReference type="Pfam" id="PF12392"/>
    </source>
</evidence>
<gene>
    <name evidence="2" type="ORF">KsCSTR_08780</name>
</gene>
<dbReference type="InterPro" id="IPR020988">
    <property type="entry name" value="Pept_U32_collagenase"/>
</dbReference>
<dbReference type="AlphaFoldDB" id="A0A6G7GM28"/>
<sequence>MEMPNVYSQQKKPELLSPAGDMECFFAAVENGADAIYVGLKDFSARASACNFSIDDVRKAIAYARKMSVRVYVAINTLIKTDELEKVVEYLIALDELRPDALIIQDLGLLFLIQSQFPQFTLHASTQMTIHNLAGVKQMERMGFKRVVLSRELSVDEIKNIALNSNMEIEVFVHGALCYSYSGLCFFSSVMGGRSGNRGRCAQPCRMYYKSPQGEGGYLFSMKDLRTLTHVNRLMAAGIHSFKIEGRMKSAEYVAAATHVYRQAIDGTLEDMDNAIHLMNTVFSRETTYSYLFEETYQQGKKNSNNKYAPRPENAPFLSHPSQGGAVVKSPKFVQDIERFSNNKQVKASDAINPFYPANIGAYAGEVTKQGKGCITVRADAEIGVRDLLQFFENGAKEPALLPVRNIRVNGKRVFGIKAGDIAMIDTERQYQPVVGARLYLLSSQKIKEYFAPKVPKKSEASRMPVDLEIKIMPDGIDIKGTARYFSFPMNFSVKLEKSIHRTTEREQVKECFSRLGETSFELKDIHTEISDELFVPLSVLNEIRREYFRIFYEEWHKDRDRRCESIKKWVKGEWIEFTHPVHRDVSAGGIRLSLKVDKPDYLNHIPLETVHKIYIVLTEETIGDLLALQSHNQTSFNKRGLSALLYTCGENNENISPSNGRDKIVFSLPAIMRDTGIGCMTYGYCKKAVQELLSQGFRQFHISNPGAIELFEDAEVQLYADYPFYCLNPLSAIKLRELGFCRYTLSPEDDKENLEKLFSPHAELIIYQDTPLFTSETCIWANMKRECPGKNRCSFRQMTLENEYGDRFTAINEDCRTVVIGQKPFSLIQYIPKLIDGGQRDFRVDLCYKDYTPEMVQDIFSKIQTMSKVNNSVMGNFERGLL</sequence>
<dbReference type="Pfam" id="PF01136">
    <property type="entry name" value="Peptidase_U32"/>
    <property type="match status" value="1"/>
</dbReference>
<dbReference type="EMBL" id="CP049055">
    <property type="protein sequence ID" value="QII10257.1"/>
    <property type="molecule type" value="Genomic_DNA"/>
</dbReference>
<dbReference type="InterPro" id="IPR051454">
    <property type="entry name" value="RNA/ubiquinone_mod_enzymes"/>
</dbReference>
<evidence type="ECO:0000313" key="2">
    <source>
        <dbReference type="EMBL" id="QII10257.1"/>
    </source>
</evidence>
<feature type="domain" description="Peptidase U32 collagenase" evidence="1">
    <location>
        <begin position="440"/>
        <end position="550"/>
    </location>
</feature>
<dbReference type="PANTHER" id="PTHR30217:SF10">
    <property type="entry name" value="23S RRNA 5-HYDROXYCYTIDINE C2501 SYNTHASE"/>
    <property type="match status" value="1"/>
</dbReference>
<accession>A0A6G7GM28</accession>
<dbReference type="Pfam" id="PF12392">
    <property type="entry name" value="DUF3656"/>
    <property type="match status" value="1"/>
</dbReference>
<organism evidence="2 3">
    <name type="scientific">Kuenenia stuttgartiensis</name>
    <dbReference type="NCBI Taxonomy" id="174633"/>
    <lineage>
        <taxon>Bacteria</taxon>
        <taxon>Pseudomonadati</taxon>
        <taxon>Planctomycetota</taxon>
        <taxon>Candidatus Brocadiia</taxon>
        <taxon>Candidatus Brocadiales</taxon>
        <taxon>Candidatus Brocadiaceae</taxon>
        <taxon>Candidatus Kuenenia</taxon>
    </lineage>
</organism>
<proteinExistence type="predicted"/>
<reference evidence="2 3" key="1">
    <citation type="submission" date="2020-02" db="EMBL/GenBank/DDBJ databases">
        <title>Newly sequenced genome of strain CSTR1 showed variability in Candidatus Kuenenia stuttgartiensis genomes.</title>
        <authorList>
            <person name="Ding C."/>
            <person name="Adrian L."/>
        </authorList>
    </citation>
    <scope>NUCLEOTIDE SEQUENCE [LARGE SCALE GENOMIC DNA]</scope>
    <source>
        <strain evidence="2 3">CSTR1</strain>
    </source>
</reference>